<dbReference type="OrthoDB" id="10256463at2759"/>
<feature type="transmembrane region" description="Helical" evidence="1">
    <location>
        <begin position="64"/>
        <end position="83"/>
    </location>
</feature>
<keyword evidence="3" id="KW-1185">Reference proteome</keyword>
<feature type="transmembrane region" description="Helical" evidence="1">
    <location>
        <begin position="95"/>
        <end position="121"/>
    </location>
</feature>
<dbReference type="GeneID" id="24921399"/>
<gene>
    <name evidence="2" type="ORF">GSBLH_T00004368001</name>
</gene>
<evidence type="ECO:0008006" key="4">
    <source>
        <dbReference type="Google" id="ProtNLM"/>
    </source>
</evidence>
<keyword evidence="1" id="KW-1133">Transmembrane helix</keyword>
<feature type="transmembrane region" description="Helical" evidence="1">
    <location>
        <begin position="189"/>
        <end position="209"/>
    </location>
</feature>
<protein>
    <recommendedName>
        <fullName evidence="4">Protein YIPF</fullName>
    </recommendedName>
</protein>
<keyword evidence="1" id="KW-0472">Membrane</keyword>
<keyword evidence="1" id="KW-0812">Transmembrane</keyword>
<name>D8M9C0_BLAHO</name>
<sequence>METAEPSAAPASSASSGGWSVLSITGIQKYFDFDTKEIVDRINPRNLFVKKNELLSAIMKKPDLYVAFWTMFVCIIVHGWITALKDDRVHVFFNYCFRFAFSYILTLLVSASVLWIGTMYVADSLSVVISISYSGYLLLLYEVVRLVSVIVFILSNFDPTFFGFVLTSAALLYVNFLNIFYFYSEKNKTIAAILCVAHSFVIPVCMLLARS</sequence>
<accession>D8M9C0</accession>
<evidence type="ECO:0000313" key="3">
    <source>
        <dbReference type="Proteomes" id="UP000008312"/>
    </source>
</evidence>
<reference evidence="2" key="1">
    <citation type="submission" date="2010-02" db="EMBL/GenBank/DDBJ databases">
        <title>Sequencing and annotation of the Blastocystis hominis genome.</title>
        <authorList>
            <person name="Wincker P."/>
        </authorList>
    </citation>
    <scope>NUCLEOTIDE SEQUENCE</scope>
    <source>
        <strain evidence="2">Singapore isolate B</strain>
    </source>
</reference>
<dbReference type="RefSeq" id="XP_012898707.1">
    <property type="nucleotide sequence ID" value="XM_013043253.1"/>
</dbReference>
<feature type="transmembrane region" description="Helical" evidence="1">
    <location>
        <begin position="161"/>
        <end position="183"/>
    </location>
</feature>
<dbReference type="AlphaFoldDB" id="D8M9C0"/>
<feature type="transmembrane region" description="Helical" evidence="1">
    <location>
        <begin position="133"/>
        <end position="154"/>
    </location>
</feature>
<dbReference type="EMBL" id="FN668688">
    <property type="protein sequence ID" value="CBK24659.2"/>
    <property type="molecule type" value="Genomic_DNA"/>
</dbReference>
<evidence type="ECO:0000256" key="1">
    <source>
        <dbReference type="SAM" id="Phobius"/>
    </source>
</evidence>
<proteinExistence type="predicted"/>
<evidence type="ECO:0000313" key="2">
    <source>
        <dbReference type="EMBL" id="CBK24659.2"/>
    </source>
</evidence>
<dbReference type="InParanoid" id="D8M9C0"/>
<organism evidence="2">
    <name type="scientific">Blastocystis hominis</name>
    <dbReference type="NCBI Taxonomy" id="12968"/>
    <lineage>
        <taxon>Eukaryota</taxon>
        <taxon>Sar</taxon>
        <taxon>Stramenopiles</taxon>
        <taxon>Bigyra</taxon>
        <taxon>Opalozoa</taxon>
        <taxon>Opalinata</taxon>
        <taxon>Blastocystidae</taxon>
        <taxon>Blastocystis</taxon>
    </lineage>
</organism>
<dbReference type="Proteomes" id="UP000008312">
    <property type="component" value="Unassembled WGS sequence"/>
</dbReference>